<dbReference type="GO" id="GO:0060294">
    <property type="term" value="P:cilium movement involved in cell motility"/>
    <property type="evidence" value="ECO:0007669"/>
    <property type="project" value="UniProtKB-UniRule"/>
</dbReference>
<evidence type="ECO:0000313" key="4">
    <source>
        <dbReference type="Ensembl" id="ENSPTXP00000002635.1"/>
    </source>
</evidence>
<sequence>MATLSVKPGQRFTLPDWHINSDLLSTNAERQRSASHQIRQEARILRNETNNQTKWDEYDNRTRLNERLDIVNRWKETLDKCLTDMDTEINSLTQVCDGLMSSSPQPILQEISRKSSMFCSSF</sequence>
<dbReference type="GeneTree" id="ENSGT00950000182894"/>
<proteinExistence type="inferred from homology"/>
<keyword evidence="3" id="KW-0969">Cilium</keyword>
<evidence type="ECO:0000313" key="5">
    <source>
        <dbReference type="Proteomes" id="UP000472273"/>
    </source>
</evidence>
<accession>A0A670Y1Z7</accession>
<dbReference type="OMA" id="DEYDSSW"/>
<dbReference type="GO" id="GO:0005930">
    <property type="term" value="C:axoneme"/>
    <property type="evidence" value="ECO:0007669"/>
    <property type="project" value="UniProtKB-SubCell"/>
</dbReference>
<keyword evidence="5" id="KW-1185">Reference proteome</keyword>
<dbReference type="GO" id="GO:0060271">
    <property type="term" value="P:cilium assembly"/>
    <property type="evidence" value="ECO:0007669"/>
    <property type="project" value="UniProtKB-UniRule"/>
</dbReference>
<evidence type="ECO:0000256" key="1">
    <source>
        <dbReference type="ARBA" id="ARBA00007209"/>
    </source>
</evidence>
<organism evidence="4 5">
    <name type="scientific">Pseudonaja textilis</name>
    <name type="common">Eastern brown snake</name>
    <dbReference type="NCBI Taxonomy" id="8673"/>
    <lineage>
        <taxon>Eukaryota</taxon>
        <taxon>Metazoa</taxon>
        <taxon>Chordata</taxon>
        <taxon>Craniata</taxon>
        <taxon>Vertebrata</taxon>
        <taxon>Euteleostomi</taxon>
        <taxon>Lepidosauria</taxon>
        <taxon>Squamata</taxon>
        <taxon>Bifurcata</taxon>
        <taxon>Unidentata</taxon>
        <taxon>Episquamata</taxon>
        <taxon>Toxicofera</taxon>
        <taxon>Serpentes</taxon>
        <taxon>Colubroidea</taxon>
        <taxon>Elapidae</taxon>
        <taxon>Hydrophiinae</taxon>
        <taxon>Pseudonaja</taxon>
    </lineage>
</organism>
<dbReference type="Pfam" id="PF03148">
    <property type="entry name" value="Tektin"/>
    <property type="match status" value="1"/>
</dbReference>
<dbReference type="InterPro" id="IPR048256">
    <property type="entry name" value="Tektin-like"/>
</dbReference>
<protein>
    <recommendedName>
        <fullName evidence="3">Tektin</fullName>
    </recommendedName>
</protein>
<reference evidence="4" key="2">
    <citation type="submission" date="2025-09" db="UniProtKB">
        <authorList>
            <consortium name="Ensembl"/>
        </authorList>
    </citation>
    <scope>IDENTIFICATION</scope>
</reference>
<keyword evidence="3" id="KW-0966">Cell projection</keyword>
<dbReference type="Ensembl" id="ENSPTXT00000002711.1">
    <property type="protein sequence ID" value="ENSPTXP00000002635.1"/>
    <property type="gene ID" value="ENSPTXG00000002030.1"/>
</dbReference>
<comment type="subcellular location">
    <subcellularLocation>
        <location evidence="3">Cytoplasm</location>
        <location evidence="3">Cytoskeleton</location>
        <location evidence="3">Cilium axoneme</location>
    </subcellularLocation>
</comment>
<comment type="similarity">
    <text evidence="1 3">Belongs to the tektin family.</text>
</comment>
<keyword evidence="2" id="KW-0963">Cytoplasm</keyword>
<evidence type="ECO:0000256" key="3">
    <source>
        <dbReference type="RuleBase" id="RU367040"/>
    </source>
</evidence>
<dbReference type="InterPro" id="IPR000435">
    <property type="entry name" value="Tektins"/>
</dbReference>
<dbReference type="PANTHER" id="PTHR19960">
    <property type="entry name" value="TEKTIN"/>
    <property type="match status" value="1"/>
</dbReference>
<reference evidence="4" key="1">
    <citation type="submission" date="2025-08" db="UniProtKB">
        <authorList>
            <consortium name="Ensembl"/>
        </authorList>
    </citation>
    <scope>IDENTIFICATION</scope>
</reference>
<dbReference type="AlphaFoldDB" id="A0A670Y1Z7"/>
<keyword evidence="3" id="KW-0282">Flagellum</keyword>
<dbReference type="GO" id="GO:0015630">
    <property type="term" value="C:microtubule cytoskeleton"/>
    <property type="evidence" value="ECO:0007669"/>
    <property type="project" value="UniProtKB-UniRule"/>
</dbReference>
<dbReference type="PANTHER" id="PTHR19960:SF7">
    <property type="entry name" value="TEKTIN"/>
    <property type="match status" value="1"/>
</dbReference>
<name>A0A670Y1Z7_PSETE</name>
<dbReference type="GO" id="GO:0005634">
    <property type="term" value="C:nucleus"/>
    <property type="evidence" value="ECO:0007669"/>
    <property type="project" value="TreeGrafter"/>
</dbReference>
<evidence type="ECO:0000256" key="2">
    <source>
        <dbReference type="ARBA" id="ARBA00022490"/>
    </source>
</evidence>
<dbReference type="Proteomes" id="UP000472273">
    <property type="component" value="Unplaced"/>
</dbReference>